<dbReference type="PANTHER" id="PTHR22854">
    <property type="entry name" value="TRYPTOPHAN BIOSYNTHESIS PROTEIN"/>
    <property type="match status" value="1"/>
</dbReference>
<evidence type="ECO:0000313" key="12">
    <source>
        <dbReference type="Proteomes" id="UP001500804"/>
    </source>
</evidence>
<evidence type="ECO:0000256" key="9">
    <source>
        <dbReference type="SAM" id="Coils"/>
    </source>
</evidence>
<comment type="similarity">
    <text evidence="8">Belongs to the TrpC family.</text>
</comment>
<accession>A0ABP9PEG6</accession>
<keyword evidence="4 8" id="KW-0210">Decarboxylase</keyword>
<evidence type="ECO:0000313" key="11">
    <source>
        <dbReference type="EMBL" id="GAA5142971.1"/>
    </source>
</evidence>
<proteinExistence type="inferred from homology"/>
<evidence type="ECO:0000256" key="1">
    <source>
        <dbReference type="ARBA" id="ARBA00001633"/>
    </source>
</evidence>
<keyword evidence="3 8" id="KW-0028">Amino-acid biosynthesis</keyword>
<dbReference type="Gene3D" id="3.20.20.70">
    <property type="entry name" value="Aldolase class I"/>
    <property type="match status" value="1"/>
</dbReference>
<comment type="caution">
    <text evidence="11">The sequence shown here is derived from an EMBL/GenBank/DDBJ whole genome shotgun (WGS) entry which is preliminary data.</text>
</comment>
<dbReference type="InterPro" id="IPR013798">
    <property type="entry name" value="Indole-3-glycerol_P_synth_dom"/>
</dbReference>
<feature type="domain" description="Indole-3-glycerol phosphate synthase" evidence="10">
    <location>
        <begin position="4"/>
        <end position="254"/>
    </location>
</feature>
<dbReference type="EMBL" id="BAABJO010000066">
    <property type="protein sequence ID" value="GAA5142971.1"/>
    <property type="molecule type" value="Genomic_DNA"/>
</dbReference>
<dbReference type="CDD" id="cd00331">
    <property type="entry name" value="IGPS"/>
    <property type="match status" value="1"/>
</dbReference>
<evidence type="ECO:0000256" key="2">
    <source>
        <dbReference type="ARBA" id="ARBA00004696"/>
    </source>
</evidence>
<evidence type="ECO:0000256" key="3">
    <source>
        <dbReference type="ARBA" id="ARBA00022605"/>
    </source>
</evidence>
<dbReference type="PANTHER" id="PTHR22854:SF2">
    <property type="entry name" value="INDOLE-3-GLYCEROL-PHOSPHATE SYNTHASE"/>
    <property type="match status" value="1"/>
</dbReference>
<evidence type="ECO:0000259" key="10">
    <source>
        <dbReference type="Pfam" id="PF00218"/>
    </source>
</evidence>
<dbReference type="InterPro" id="IPR011060">
    <property type="entry name" value="RibuloseP-bd_barrel"/>
</dbReference>
<gene>
    <name evidence="11" type="primary">trpC_2</name>
    <name evidence="8" type="synonym">trpC</name>
    <name evidence="11" type="ORF">GCM10023320_83820</name>
</gene>
<keyword evidence="12" id="KW-1185">Reference proteome</keyword>
<feature type="coiled-coil region" evidence="9">
    <location>
        <begin position="1"/>
        <end position="28"/>
    </location>
</feature>
<evidence type="ECO:0000256" key="5">
    <source>
        <dbReference type="ARBA" id="ARBA00022822"/>
    </source>
</evidence>
<keyword evidence="7 8" id="KW-0456">Lyase</keyword>
<dbReference type="Pfam" id="PF00218">
    <property type="entry name" value="IGPS"/>
    <property type="match status" value="1"/>
</dbReference>
<dbReference type="PROSITE" id="PS00614">
    <property type="entry name" value="IGPS"/>
    <property type="match status" value="1"/>
</dbReference>
<dbReference type="InterPro" id="IPR013785">
    <property type="entry name" value="Aldolase_TIM"/>
</dbReference>
<dbReference type="HAMAP" id="MF_00134_B">
    <property type="entry name" value="IGPS_B"/>
    <property type="match status" value="1"/>
</dbReference>
<evidence type="ECO:0000256" key="7">
    <source>
        <dbReference type="ARBA" id="ARBA00023239"/>
    </source>
</evidence>
<dbReference type="NCBIfam" id="NF001369">
    <property type="entry name" value="PRK00278.1-1"/>
    <property type="match status" value="1"/>
</dbReference>
<dbReference type="EC" id="4.1.1.48" evidence="8"/>
<sequence>MSILDEILEGVREDLEEREREVSSAELRARVDDLPPPLDPLPAFRGPGLSIVAEVKRRSPSKGALAEIADPALLAREYEAGGASAISVLTERRRFGGSLADLAEVRKAVDIPVLRKDFVVSPYQLWETRAWGADLALLMVVSLPGGLLDDLYGLTRELGLTAVVEVHTEAELERAANIGAEVIGINARDLTTLEVDRSVFPRLVEHVPQGEVRMAESGVSGVADVMAYRDAGADAVLMGEVLVRSGRPRATVEEFIRAAR</sequence>
<reference evidence="12" key="1">
    <citation type="journal article" date="2019" name="Int. J. Syst. Evol. Microbiol.">
        <title>The Global Catalogue of Microorganisms (GCM) 10K type strain sequencing project: providing services to taxonomists for standard genome sequencing and annotation.</title>
        <authorList>
            <consortium name="The Broad Institute Genomics Platform"/>
            <consortium name="The Broad Institute Genome Sequencing Center for Infectious Disease"/>
            <person name="Wu L."/>
            <person name="Ma J."/>
        </authorList>
    </citation>
    <scope>NUCLEOTIDE SEQUENCE [LARGE SCALE GENOMIC DNA]</scope>
    <source>
        <strain evidence="12">JCM 18302</strain>
    </source>
</reference>
<evidence type="ECO:0000256" key="4">
    <source>
        <dbReference type="ARBA" id="ARBA00022793"/>
    </source>
</evidence>
<keyword evidence="5 8" id="KW-0822">Tryptophan biosynthesis</keyword>
<comment type="catalytic activity">
    <reaction evidence="1 8">
        <text>1-(2-carboxyphenylamino)-1-deoxy-D-ribulose 5-phosphate + H(+) = (1S,2R)-1-C-(indol-3-yl)glycerol 3-phosphate + CO2 + H2O</text>
        <dbReference type="Rhea" id="RHEA:23476"/>
        <dbReference type="ChEBI" id="CHEBI:15377"/>
        <dbReference type="ChEBI" id="CHEBI:15378"/>
        <dbReference type="ChEBI" id="CHEBI:16526"/>
        <dbReference type="ChEBI" id="CHEBI:58613"/>
        <dbReference type="ChEBI" id="CHEBI:58866"/>
        <dbReference type="EC" id="4.1.1.48"/>
    </reaction>
</comment>
<organism evidence="11 12">
    <name type="scientific">Pseudonocardia adelaidensis</name>
    <dbReference type="NCBI Taxonomy" id="648754"/>
    <lineage>
        <taxon>Bacteria</taxon>
        <taxon>Bacillati</taxon>
        <taxon>Actinomycetota</taxon>
        <taxon>Actinomycetes</taxon>
        <taxon>Pseudonocardiales</taxon>
        <taxon>Pseudonocardiaceae</taxon>
        <taxon>Pseudonocardia</taxon>
    </lineage>
</organism>
<comment type="pathway">
    <text evidence="2 8">Amino-acid biosynthesis; L-tryptophan biosynthesis; L-tryptophan from chorismate: step 4/5.</text>
</comment>
<dbReference type="InterPro" id="IPR001468">
    <property type="entry name" value="Indole-3-GlycerolPSynthase_CS"/>
</dbReference>
<evidence type="ECO:0000256" key="8">
    <source>
        <dbReference type="HAMAP-Rule" id="MF_00134"/>
    </source>
</evidence>
<evidence type="ECO:0000256" key="6">
    <source>
        <dbReference type="ARBA" id="ARBA00023141"/>
    </source>
</evidence>
<dbReference type="InterPro" id="IPR045186">
    <property type="entry name" value="Indole-3-glycerol_P_synth"/>
</dbReference>
<keyword evidence="9" id="KW-0175">Coiled coil</keyword>
<dbReference type="Proteomes" id="UP001500804">
    <property type="component" value="Unassembled WGS sequence"/>
</dbReference>
<name>A0ABP9PEG6_9PSEU</name>
<dbReference type="SUPFAM" id="SSF51366">
    <property type="entry name" value="Ribulose-phoshate binding barrel"/>
    <property type="match status" value="1"/>
</dbReference>
<dbReference type="RefSeq" id="WP_345613574.1">
    <property type="nucleotide sequence ID" value="NZ_BAABJO010000066.1"/>
</dbReference>
<keyword evidence="6 8" id="KW-0057">Aromatic amino acid biosynthesis</keyword>
<protein>
    <recommendedName>
        <fullName evidence="8">Indole-3-glycerol phosphate synthase</fullName>
        <shortName evidence="8">IGPS</shortName>
        <ecNumber evidence="8">4.1.1.48</ecNumber>
    </recommendedName>
</protein>